<dbReference type="InterPro" id="IPR002734">
    <property type="entry name" value="RibDG_C"/>
</dbReference>
<name>A0A1I6ATV7_9BACI</name>
<feature type="domain" description="Bacterial bifunctional deaminase-reductase C-terminal" evidence="1">
    <location>
        <begin position="5"/>
        <end position="165"/>
    </location>
</feature>
<dbReference type="STRING" id="126156.SAMN05421670_3604"/>
<protein>
    <submittedName>
        <fullName evidence="2">Dihydrofolate reductase</fullName>
    </submittedName>
</protein>
<dbReference type="GO" id="GO:0008703">
    <property type="term" value="F:5-amino-6-(5-phosphoribosylamino)uracil reductase activity"/>
    <property type="evidence" value="ECO:0007669"/>
    <property type="project" value="InterPro"/>
</dbReference>
<dbReference type="EMBL" id="FOXU01000009">
    <property type="protein sequence ID" value="SFQ72161.1"/>
    <property type="molecule type" value="Genomic_DNA"/>
</dbReference>
<dbReference type="InterPro" id="IPR050765">
    <property type="entry name" value="Riboflavin_Biosynth_HTPR"/>
</dbReference>
<dbReference type="PANTHER" id="PTHR38011">
    <property type="entry name" value="DIHYDROFOLATE REDUCTASE FAMILY PROTEIN (AFU_ORTHOLOGUE AFUA_8G06820)"/>
    <property type="match status" value="1"/>
</dbReference>
<keyword evidence="3" id="KW-1185">Reference proteome</keyword>
<gene>
    <name evidence="2" type="ORF">SAMN05421670_3604</name>
</gene>
<dbReference type="RefSeq" id="WP_093538247.1">
    <property type="nucleotide sequence ID" value="NZ_FOXU01000009.1"/>
</dbReference>
<dbReference type="PANTHER" id="PTHR38011:SF11">
    <property type="entry name" value="2,5-DIAMINO-6-RIBOSYLAMINO-4(3H)-PYRIMIDINONE 5'-PHOSPHATE REDUCTASE"/>
    <property type="match status" value="1"/>
</dbReference>
<dbReference type="GO" id="GO:0009231">
    <property type="term" value="P:riboflavin biosynthetic process"/>
    <property type="evidence" value="ECO:0007669"/>
    <property type="project" value="InterPro"/>
</dbReference>
<dbReference type="AlphaFoldDB" id="A0A1I6ATV7"/>
<evidence type="ECO:0000313" key="2">
    <source>
        <dbReference type="EMBL" id="SFQ72161.1"/>
    </source>
</evidence>
<dbReference type="Gene3D" id="3.40.430.10">
    <property type="entry name" value="Dihydrofolate Reductase, subunit A"/>
    <property type="match status" value="1"/>
</dbReference>
<dbReference type="Pfam" id="PF01872">
    <property type="entry name" value="RibD_C"/>
    <property type="match status" value="1"/>
</dbReference>
<dbReference type="OrthoDB" id="195113at2"/>
<evidence type="ECO:0000313" key="3">
    <source>
        <dbReference type="Proteomes" id="UP000198734"/>
    </source>
</evidence>
<dbReference type="Proteomes" id="UP000198734">
    <property type="component" value="Unassembled WGS sequence"/>
</dbReference>
<evidence type="ECO:0000259" key="1">
    <source>
        <dbReference type="Pfam" id="PF01872"/>
    </source>
</evidence>
<accession>A0A1I6ATV7</accession>
<reference evidence="3" key="1">
    <citation type="submission" date="2016-10" db="EMBL/GenBank/DDBJ databases">
        <authorList>
            <person name="Varghese N."/>
            <person name="Submissions S."/>
        </authorList>
    </citation>
    <scope>NUCLEOTIDE SEQUENCE [LARGE SCALE GENOMIC DNA]</scope>
    <source>
        <strain evidence="3">DSM 11706</strain>
    </source>
</reference>
<proteinExistence type="predicted"/>
<dbReference type="InterPro" id="IPR024072">
    <property type="entry name" value="DHFR-like_dom_sf"/>
</dbReference>
<dbReference type="SUPFAM" id="SSF53597">
    <property type="entry name" value="Dihydrofolate reductase-like"/>
    <property type="match status" value="1"/>
</dbReference>
<organism evidence="2 3">
    <name type="scientific">Psychrobacillus psychrotolerans</name>
    <dbReference type="NCBI Taxonomy" id="126156"/>
    <lineage>
        <taxon>Bacteria</taxon>
        <taxon>Bacillati</taxon>
        <taxon>Bacillota</taxon>
        <taxon>Bacilli</taxon>
        <taxon>Bacillales</taxon>
        <taxon>Bacillaceae</taxon>
        <taxon>Psychrobacillus</taxon>
    </lineage>
</organism>
<sequence>MIKKRKIVLFIATSLDGYIATEDDSLEWLFNVEGEGDNGYSEFYDTVDTVIMGRRTYDWLLEQESESFPYEGKECYVFSRTVSKDNENVKFFSENVVDFTNQLKNKEGKNIWVMGGGDLIHSFINDKLVDEMIITVSPVLIGKGIPLFKEVDFETELTLKSINRFNQFAELHYEVKK</sequence>